<dbReference type="SUPFAM" id="SSF88946">
    <property type="entry name" value="Sigma2 domain of RNA polymerase sigma factors"/>
    <property type="match status" value="1"/>
</dbReference>
<dbReference type="InterPro" id="IPR013249">
    <property type="entry name" value="RNA_pol_sigma70_r4_t2"/>
</dbReference>
<dbReference type="InterPro" id="IPR013325">
    <property type="entry name" value="RNA_pol_sigma_r2"/>
</dbReference>
<name>A0A5C5VIU8_9BACT</name>
<dbReference type="NCBIfam" id="TIGR02937">
    <property type="entry name" value="sigma70-ECF"/>
    <property type="match status" value="1"/>
</dbReference>
<dbReference type="SUPFAM" id="SSF88659">
    <property type="entry name" value="Sigma3 and sigma4 domains of RNA polymerase sigma factors"/>
    <property type="match status" value="1"/>
</dbReference>
<dbReference type="InterPro" id="IPR039425">
    <property type="entry name" value="RNA_pol_sigma-70-like"/>
</dbReference>
<sequence>MSSPDLGPGGESPRDNRADEAFVQLLTGEQFRLLRYITVLLGDPHAASNVLQETNVAIWRKADVFEPGTNFRAWAKKIAYWQVQAYVRDKGRERLVFSDQLMEELASREDAEDPREVEVRLALRHCLRKVSEKNRELLRLRYEEARPVAALAESLGKSQSAIKVGLMRIRRALFDCIERKMADSR</sequence>
<evidence type="ECO:0000256" key="1">
    <source>
        <dbReference type="ARBA" id="ARBA00010641"/>
    </source>
</evidence>
<dbReference type="GO" id="GO:0016987">
    <property type="term" value="F:sigma factor activity"/>
    <property type="evidence" value="ECO:0007669"/>
    <property type="project" value="UniProtKB-KW"/>
</dbReference>
<reference evidence="7 8" key="1">
    <citation type="submission" date="2019-02" db="EMBL/GenBank/DDBJ databases">
        <title>Deep-cultivation of Planctomycetes and their phenomic and genomic characterization uncovers novel biology.</title>
        <authorList>
            <person name="Wiegand S."/>
            <person name="Jogler M."/>
            <person name="Boedeker C."/>
            <person name="Pinto D."/>
            <person name="Vollmers J."/>
            <person name="Rivas-Marin E."/>
            <person name="Kohn T."/>
            <person name="Peeters S.H."/>
            <person name="Heuer A."/>
            <person name="Rast P."/>
            <person name="Oberbeckmann S."/>
            <person name="Bunk B."/>
            <person name="Jeske O."/>
            <person name="Meyerdierks A."/>
            <person name="Storesund J.E."/>
            <person name="Kallscheuer N."/>
            <person name="Luecker S."/>
            <person name="Lage O.M."/>
            <person name="Pohl T."/>
            <person name="Merkel B.J."/>
            <person name="Hornburger P."/>
            <person name="Mueller R.-W."/>
            <person name="Bruemmer F."/>
            <person name="Labrenz M."/>
            <person name="Spormann A.M."/>
            <person name="Op Den Camp H."/>
            <person name="Overmann J."/>
            <person name="Amann R."/>
            <person name="Jetten M.S.M."/>
            <person name="Mascher T."/>
            <person name="Medema M.H."/>
            <person name="Devos D.P."/>
            <person name="Kaster A.-K."/>
            <person name="Ovreas L."/>
            <person name="Rohde M."/>
            <person name="Galperin M.Y."/>
            <person name="Jogler C."/>
        </authorList>
    </citation>
    <scope>NUCLEOTIDE SEQUENCE [LARGE SCALE GENOMIC DNA]</scope>
    <source>
        <strain evidence="7 8">KOR34</strain>
    </source>
</reference>
<feature type="domain" description="RNA polymerase sigma factor 70 region 4 type 2" evidence="6">
    <location>
        <begin position="121"/>
        <end position="173"/>
    </location>
</feature>
<dbReference type="GO" id="GO:0003677">
    <property type="term" value="F:DNA binding"/>
    <property type="evidence" value="ECO:0007669"/>
    <property type="project" value="InterPro"/>
</dbReference>
<dbReference type="PANTHER" id="PTHR43133">
    <property type="entry name" value="RNA POLYMERASE ECF-TYPE SIGMA FACTO"/>
    <property type="match status" value="1"/>
</dbReference>
<evidence type="ECO:0000259" key="5">
    <source>
        <dbReference type="Pfam" id="PF04542"/>
    </source>
</evidence>
<organism evidence="7 8">
    <name type="scientific">Posidoniimonas corsicana</name>
    <dbReference type="NCBI Taxonomy" id="1938618"/>
    <lineage>
        <taxon>Bacteria</taxon>
        <taxon>Pseudomonadati</taxon>
        <taxon>Planctomycetota</taxon>
        <taxon>Planctomycetia</taxon>
        <taxon>Pirellulales</taxon>
        <taxon>Lacipirellulaceae</taxon>
        <taxon>Posidoniimonas</taxon>
    </lineage>
</organism>
<evidence type="ECO:0000256" key="3">
    <source>
        <dbReference type="ARBA" id="ARBA00023082"/>
    </source>
</evidence>
<dbReference type="Gene3D" id="1.10.10.10">
    <property type="entry name" value="Winged helix-like DNA-binding domain superfamily/Winged helix DNA-binding domain"/>
    <property type="match status" value="1"/>
</dbReference>
<evidence type="ECO:0000256" key="2">
    <source>
        <dbReference type="ARBA" id="ARBA00023015"/>
    </source>
</evidence>
<gene>
    <name evidence="7" type="ORF">KOR34_26770</name>
</gene>
<dbReference type="Proteomes" id="UP000316714">
    <property type="component" value="Unassembled WGS sequence"/>
</dbReference>
<dbReference type="Pfam" id="PF08281">
    <property type="entry name" value="Sigma70_r4_2"/>
    <property type="match status" value="1"/>
</dbReference>
<dbReference type="InterPro" id="IPR036388">
    <property type="entry name" value="WH-like_DNA-bd_sf"/>
</dbReference>
<comment type="caution">
    <text evidence="7">The sequence shown here is derived from an EMBL/GenBank/DDBJ whole genome shotgun (WGS) entry which is preliminary data.</text>
</comment>
<evidence type="ECO:0000313" key="8">
    <source>
        <dbReference type="Proteomes" id="UP000316714"/>
    </source>
</evidence>
<evidence type="ECO:0000256" key="4">
    <source>
        <dbReference type="ARBA" id="ARBA00023163"/>
    </source>
</evidence>
<comment type="similarity">
    <text evidence="1">Belongs to the sigma-70 factor family. ECF subfamily.</text>
</comment>
<feature type="domain" description="RNA polymerase sigma-70 region 2" evidence="5">
    <location>
        <begin position="32"/>
        <end position="92"/>
    </location>
</feature>
<accession>A0A5C5VIU8</accession>
<dbReference type="Gene3D" id="1.10.1740.10">
    <property type="match status" value="1"/>
</dbReference>
<proteinExistence type="inferred from homology"/>
<keyword evidence="3" id="KW-0731">Sigma factor</keyword>
<dbReference type="PANTHER" id="PTHR43133:SF51">
    <property type="entry name" value="RNA POLYMERASE SIGMA FACTOR"/>
    <property type="match status" value="1"/>
</dbReference>
<evidence type="ECO:0000313" key="7">
    <source>
        <dbReference type="EMBL" id="TWT37715.1"/>
    </source>
</evidence>
<dbReference type="EMBL" id="SIHJ01000001">
    <property type="protein sequence ID" value="TWT37715.1"/>
    <property type="molecule type" value="Genomic_DNA"/>
</dbReference>
<dbReference type="AlphaFoldDB" id="A0A5C5VIU8"/>
<dbReference type="InterPro" id="IPR014284">
    <property type="entry name" value="RNA_pol_sigma-70_dom"/>
</dbReference>
<dbReference type="InterPro" id="IPR014331">
    <property type="entry name" value="RNA_pol_sigma70_ECF_RHOBA"/>
</dbReference>
<dbReference type="NCBIfam" id="TIGR02989">
    <property type="entry name" value="Sig-70_gvs1"/>
    <property type="match status" value="1"/>
</dbReference>
<dbReference type="InterPro" id="IPR013324">
    <property type="entry name" value="RNA_pol_sigma_r3/r4-like"/>
</dbReference>
<evidence type="ECO:0000259" key="6">
    <source>
        <dbReference type="Pfam" id="PF08281"/>
    </source>
</evidence>
<dbReference type="InterPro" id="IPR007627">
    <property type="entry name" value="RNA_pol_sigma70_r2"/>
</dbReference>
<dbReference type="GO" id="GO:0006352">
    <property type="term" value="P:DNA-templated transcription initiation"/>
    <property type="evidence" value="ECO:0007669"/>
    <property type="project" value="InterPro"/>
</dbReference>
<keyword evidence="2" id="KW-0805">Transcription regulation</keyword>
<keyword evidence="4" id="KW-0804">Transcription</keyword>
<keyword evidence="8" id="KW-1185">Reference proteome</keyword>
<dbReference type="Pfam" id="PF04542">
    <property type="entry name" value="Sigma70_r2"/>
    <property type="match status" value="1"/>
</dbReference>
<protein>
    <submittedName>
        <fullName evidence="7">RNA polymerase sigma factor</fullName>
    </submittedName>
</protein>